<dbReference type="InterPro" id="IPR036938">
    <property type="entry name" value="PAP2/HPO_sf"/>
</dbReference>
<dbReference type="Gene3D" id="1.20.144.10">
    <property type="entry name" value="Phosphatidic acid phosphatase type 2/haloperoxidase"/>
    <property type="match status" value="2"/>
</dbReference>
<dbReference type="PANTHER" id="PTHR14969">
    <property type="entry name" value="SPHINGOSINE-1-PHOSPHATE PHOSPHOHYDROLASE"/>
    <property type="match status" value="1"/>
</dbReference>
<evidence type="ECO:0000313" key="3">
    <source>
        <dbReference type="EMBL" id="NVD28342.1"/>
    </source>
</evidence>
<evidence type="ECO:0000259" key="2">
    <source>
        <dbReference type="SMART" id="SM00014"/>
    </source>
</evidence>
<keyword evidence="1" id="KW-0472">Membrane</keyword>
<evidence type="ECO:0000313" key="4">
    <source>
        <dbReference type="Proteomes" id="UP000652427"/>
    </source>
</evidence>
<feature type="transmembrane region" description="Helical" evidence="1">
    <location>
        <begin position="196"/>
        <end position="212"/>
    </location>
</feature>
<sequence>MSVRLKIFQRGFELIPSFILAGIFLVFWSKVAKGHLDAIDRTLLLAFRSPRNSDILMGPDWLLQFVRNITFLGDSTFLLLVIFAVSFFLIAKKAYFNAFLLPALSLSGFWAVSLLKDFFGRPRPAIVEYLSVPNSASFPSGHAANSTIAYILTALALFKLVPGRYARFSLICGALLLAVLIGTSRIALGVHWPSDVLGGWIFGLSWCCLWLLKNSRTDAQYI</sequence>
<feature type="transmembrane region" description="Helical" evidence="1">
    <location>
        <begin position="98"/>
        <end position="115"/>
    </location>
</feature>
<organism evidence="3 4">
    <name type="scientific">Parasphingorhabdus flavimaris</name>
    <dbReference type="NCBI Taxonomy" id="266812"/>
    <lineage>
        <taxon>Bacteria</taxon>
        <taxon>Pseudomonadati</taxon>
        <taxon>Pseudomonadota</taxon>
        <taxon>Alphaproteobacteria</taxon>
        <taxon>Sphingomonadales</taxon>
        <taxon>Sphingomonadaceae</taxon>
        <taxon>Parasphingorhabdus</taxon>
    </lineage>
</organism>
<gene>
    <name evidence="3" type="ORF">HUO14_10560</name>
</gene>
<dbReference type="InterPro" id="IPR000326">
    <property type="entry name" value="PAP2/HPO"/>
</dbReference>
<dbReference type="EMBL" id="JABWMH010000003">
    <property type="protein sequence ID" value="NVD28342.1"/>
    <property type="molecule type" value="Genomic_DNA"/>
</dbReference>
<reference evidence="3 4" key="1">
    <citation type="submission" date="2020-06" db="EMBL/GenBank/DDBJ databases">
        <authorList>
            <person name="Kim S.-J."/>
            <person name="Park S.-J."/>
        </authorList>
    </citation>
    <scope>NUCLEOTIDE SEQUENCE [LARGE SCALE GENOMIC DNA]</scope>
    <source>
        <strain evidence="3 4">SW-151</strain>
    </source>
</reference>
<dbReference type="SMART" id="SM00014">
    <property type="entry name" value="acidPPc"/>
    <property type="match status" value="1"/>
</dbReference>
<dbReference type="PANTHER" id="PTHR14969:SF13">
    <property type="entry name" value="AT30094P"/>
    <property type="match status" value="1"/>
</dbReference>
<dbReference type="Pfam" id="PF01569">
    <property type="entry name" value="PAP2"/>
    <property type="match status" value="1"/>
</dbReference>
<dbReference type="CDD" id="cd03392">
    <property type="entry name" value="PAP2_like_2"/>
    <property type="match status" value="1"/>
</dbReference>
<name>A0ABX2N3T3_9SPHN</name>
<feature type="domain" description="Phosphatidic acid phosphatase type 2/haloperoxidase" evidence="2">
    <location>
        <begin position="94"/>
        <end position="211"/>
    </location>
</feature>
<feature type="transmembrane region" description="Helical" evidence="1">
    <location>
        <begin position="69"/>
        <end position="91"/>
    </location>
</feature>
<feature type="transmembrane region" description="Helical" evidence="1">
    <location>
        <begin position="143"/>
        <end position="161"/>
    </location>
</feature>
<keyword evidence="4" id="KW-1185">Reference proteome</keyword>
<proteinExistence type="predicted"/>
<dbReference type="Proteomes" id="UP000652427">
    <property type="component" value="Unassembled WGS sequence"/>
</dbReference>
<keyword evidence="1" id="KW-1133">Transmembrane helix</keyword>
<feature type="transmembrane region" description="Helical" evidence="1">
    <location>
        <begin position="168"/>
        <end position="190"/>
    </location>
</feature>
<keyword evidence="1" id="KW-0812">Transmembrane</keyword>
<accession>A0ABX2N3T3</accession>
<comment type="caution">
    <text evidence="3">The sequence shown here is derived from an EMBL/GenBank/DDBJ whole genome shotgun (WGS) entry which is preliminary data.</text>
</comment>
<dbReference type="RefSeq" id="WP_100093794.1">
    <property type="nucleotide sequence ID" value="NZ_JABWMH010000003.1"/>
</dbReference>
<evidence type="ECO:0000256" key="1">
    <source>
        <dbReference type="SAM" id="Phobius"/>
    </source>
</evidence>
<protein>
    <submittedName>
        <fullName evidence="3">Phosphatase PAP2 family protein</fullName>
    </submittedName>
</protein>
<dbReference type="SUPFAM" id="SSF48317">
    <property type="entry name" value="Acid phosphatase/Vanadium-dependent haloperoxidase"/>
    <property type="match status" value="1"/>
</dbReference>
<feature type="transmembrane region" description="Helical" evidence="1">
    <location>
        <begin position="12"/>
        <end position="29"/>
    </location>
</feature>